<dbReference type="PANTHER" id="PTHR33542">
    <property type="entry name" value="SIROHYDROCHLORIN FERROCHELATASE, CHLOROPLASTIC"/>
    <property type="match status" value="1"/>
</dbReference>
<comment type="caution">
    <text evidence="3">The sequence shown here is derived from an EMBL/GenBank/DDBJ whole genome shotgun (WGS) entry which is preliminary data.</text>
</comment>
<gene>
    <name evidence="3" type="primary">cbiX</name>
    <name evidence="3" type="ORF">Hgul01_02189</name>
</gene>
<dbReference type="PANTHER" id="PTHR33542:SF3">
    <property type="entry name" value="SIROHYDROCHLORIN FERROCHELATASE, CHLOROPLASTIC"/>
    <property type="match status" value="1"/>
</dbReference>
<dbReference type="InterPro" id="IPR002762">
    <property type="entry name" value="CbiX-like"/>
</dbReference>
<dbReference type="Proteomes" id="UP001428290">
    <property type="component" value="Unassembled WGS sequence"/>
</dbReference>
<sequence>MQAVLIIGHGSLFAGSGATMLRLAARLRERGVTQLAGAGFLNYSQPDLAQATARLVEQGATEISVLPYFLIDGYFVQVSLRQQVEQIAANYPDVAFSMAPAFGEHPALAQLVQKRADQAWPKLDYAQAGLLVMVHGSPRPTSNAPIEAVAERVRQATPWAAVQVCFMDLNEPSIADALDRLVDQGLAQLVAVPYFIQFGSHVREDLPEIIQAGRERHAHTAIMLAQHLDYDELLIDVLTDRAAERRPISNIG</sequence>
<evidence type="ECO:0000256" key="1">
    <source>
        <dbReference type="ARBA" id="ARBA00022723"/>
    </source>
</evidence>
<evidence type="ECO:0000256" key="2">
    <source>
        <dbReference type="ARBA" id="ARBA00023239"/>
    </source>
</evidence>
<dbReference type="Pfam" id="PF01903">
    <property type="entry name" value="CbiX"/>
    <property type="match status" value="2"/>
</dbReference>
<dbReference type="SUPFAM" id="SSF53800">
    <property type="entry name" value="Chelatase"/>
    <property type="match status" value="1"/>
</dbReference>
<keyword evidence="4" id="KW-1185">Reference proteome</keyword>
<protein>
    <submittedName>
        <fullName evidence="3">Sirohydrochlorin cobaltochelatase</fullName>
    </submittedName>
</protein>
<evidence type="ECO:0000313" key="4">
    <source>
        <dbReference type="Proteomes" id="UP001428290"/>
    </source>
</evidence>
<evidence type="ECO:0000313" key="3">
    <source>
        <dbReference type="EMBL" id="GAA5528390.1"/>
    </source>
</evidence>
<dbReference type="RefSeq" id="WP_345722010.1">
    <property type="nucleotide sequence ID" value="NZ_BAABRU010000007.1"/>
</dbReference>
<reference evidence="3 4" key="1">
    <citation type="submission" date="2024-02" db="EMBL/GenBank/DDBJ databases">
        <title>Herpetosiphon gulosus NBRC 112829.</title>
        <authorList>
            <person name="Ichikawa N."/>
            <person name="Katano-Makiyama Y."/>
            <person name="Hidaka K."/>
        </authorList>
    </citation>
    <scope>NUCLEOTIDE SEQUENCE [LARGE SCALE GENOMIC DNA]</scope>
    <source>
        <strain evidence="3 4">NBRC 112829</strain>
    </source>
</reference>
<organism evidence="3 4">
    <name type="scientific">Herpetosiphon gulosus</name>
    <dbReference type="NCBI Taxonomy" id="1973496"/>
    <lineage>
        <taxon>Bacteria</taxon>
        <taxon>Bacillati</taxon>
        <taxon>Chloroflexota</taxon>
        <taxon>Chloroflexia</taxon>
        <taxon>Herpetosiphonales</taxon>
        <taxon>Herpetosiphonaceae</taxon>
        <taxon>Herpetosiphon</taxon>
    </lineage>
</organism>
<name>A0ABP9WZ28_9CHLR</name>
<dbReference type="CDD" id="cd03416">
    <property type="entry name" value="CbiX_SirB_N"/>
    <property type="match status" value="2"/>
</dbReference>
<dbReference type="InterPro" id="IPR050963">
    <property type="entry name" value="Sirohydro_Cobaltochel/CbiX"/>
</dbReference>
<accession>A0ABP9WZ28</accession>
<keyword evidence="1" id="KW-0479">Metal-binding</keyword>
<dbReference type="EMBL" id="BAABRU010000007">
    <property type="protein sequence ID" value="GAA5528390.1"/>
    <property type="molecule type" value="Genomic_DNA"/>
</dbReference>
<keyword evidence="2" id="KW-0456">Lyase</keyword>
<proteinExistence type="predicted"/>
<dbReference type="Gene3D" id="3.40.50.1400">
    <property type="match status" value="2"/>
</dbReference>